<evidence type="ECO:0000313" key="7">
    <source>
        <dbReference type="Proteomes" id="UP001241537"/>
    </source>
</evidence>
<accession>A0AAE3V9K1</accession>
<name>A0AAE3V9K1_9FIRM</name>
<feature type="domain" description="Alanine racemase N-terminal" evidence="5">
    <location>
        <begin position="26"/>
        <end position="226"/>
    </location>
</feature>
<protein>
    <recommendedName>
        <fullName evidence="2">Pyridoxal phosphate homeostasis protein</fullName>
        <shortName evidence="2">PLP homeostasis protein</shortName>
    </recommendedName>
</protein>
<dbReference type="InterPro" id="IPR029066">
    <property type="entry name" value="PLP-binding_barrel"/>
</dbReference>
<evidence type="ECO:0000256" key="2">
    <source>
        <dbReference type="HAMAP-Rule" id="MF_02087"/>
    </source>
</evidence>
<dbReference type="Gene3D" id="3.20.20.10">
    <property type="entry name" value="Alanine racemase"/>
    <property type="match status" value="1"/>
</dbReference>
<dbReference type="RefSeq" id="WP_106611883.1">
    <property type="nucleotide sequence ID" value="NZ_JAUSTO010000005.1"/>
</dbReference>
<dbReference type="PANTHER" id="PTHR10146:SF14">
    <property type="entry name" value="PYRIDOXAL PHOSPHATE HOMEOSTASIS PROTEIN"/>
    <property type="match status" value="1"/>
</dbReference>
<keyword evidence="1 2" id="KW-0663">Pyridoxal phosphate</keyword>
<dbReference type="Pfam" id="PF01168">
    <property type="entry name" value="Ala_racemase_N"/>
    <property type="match status" value="1"/>
</dbReference>
<gene>
    <name evidence="6" type="ORF">J2S20_000986</name>
</gene>
<comment type="caution">
    <text evidence="6">The sequence shown here is derived from an EMBL/GenBank/DDBJ whole genome shotgun (WGS) entry which is preliminary data.</text>
</comment>
<dbReference type="PIRSF" id="PIRSF004848">
    <property type="entry name" value="YBL036c_PLPDEIII"/>
    <property type="match status" value="1"/>
</dbReference>
<dbReference type="FunFam" id="3.20.20.10:FF:000018">
    <property type="entry name" value="Pyridoxal phosphate homeostasis protein"/>
    <property type="match status" value="1"/>
</dbReference>
<feature type="modified residue" description="N6-(pyridoxal phosphate)lysine" evidence="2 3">
    <location>
        <position position="34"/>
    </location>
</feature>
<evidence type="ECO:0000256" key="3">
    <source>
        <dbReference type="PIRSR" id="PIRSR004848-1"/>
    </source>
</evidence>
<dbReference type="GO" id="GO:0030170">
    <property type="term" value="F:pyridoxal phosphate binding"/>
    <property type="evidence" value="ECO:0007669"/>
    <property type="project" value="UniProtKB-UniRule"/>
</dbReference>
<evidence type="ECO:0000256" key="1">
    <source>
        <dbReference type="ARBA" id="ARBA00022898"/>
    </source>
</evidence>
<comment type="function">
    <text evidence="2">Pyridoxal 5'-phosphate (PLP)-binding protein, which is involved in PLP homeostasis.</text>
</comment>
<dbReference type="PANTHER" id="PTHR10146">
    <property type="entry name" value="PROLINE SYNTHETASE CO-TRANSCRIBED BACTERIAL HOMOLOG PROTEIN"/>
    <property type="match status" value="1"/>
</dbReference>
<comment type="similarity">
    <text evidence="2 4">Belongs to the pyridoxal phosphate-binding protein YggS/PROSC family.</text>
</comment>
<dbReference type="SUPFAM" id="SSF51419">
    <property type="entry name" value="PLP-binding barrel"/>
    <property type="match status" value="1"/>
</dbReference>
<proteinExistence type="inferred from homology"/>
<dbReference type="HAMAP" id="MF_02087">
    <property type="entry name" value="PLP_homeostasis"/>
    <property type="match status" value="1"/>
</dbReference>
<reference evidence="6" key="1">
    <citation type="submission" date="2023-07" db="EMBL/GenBank/DDBJ databases">
        <title>Genomic Encyclopedia of Type Strains, Phase IV (KMG-IV): sequencing the most valuable type-strain genomes for metagenomic binning, comparative biology and taxonomic classification.</title>
        <authorList>
            <person name="Goeker M."/>
        </authorList>
    </citation>
    <scope>NUCLEOTIDE SEQUENCE</scope>
    <source>
        <strain evidence="6">DSM 19659</strain>
    </source>
</reference>
<dbReference type="Proteomes" id="UP001241537">
    <property type="component" value="Unassembled WGS sequence"/>
</dbReference>
<evidence type="ECO:0000313" key="6">
    <source>
        <dbReference type="EMBL" id="MDQ0152297.1"/>
    </source>
</evidence>
<dbReference type="CDD" id="cd00635">
    <property type="entry name" value="PLPDE_III_YBL036c_like"/>
    <property type="match status" value="1"/>
</dbReference>
<keyword evidence="7" id="KW-1185">Reference proteome</keyword>
<dbReference type="EMBL" id="JAUSTO010000005">
    <property type="protein sequence ID" value="MDQ0152297.1"/>
    <property type="molecule type" value="Genomic_DNA"/>
</dbReference>
<evidence type="ECO:0000259" key="5">
    <source>
        <dbReference type="Pfam" id="PF01168"/>
    </source>
</evidence>
<sequence>MIKENLELVEKHIQEACAAAGRSREELTLIAVSKTNPAARIYEAYEAGIRDFGENRVKELLSKREQLPADIRWHLIGHLQTNKVKSVLGKTVLIHGIDSLKLLDSIDFESRKQGIVSEGLLEVNVAGEESKFGFLPEELFPLLDRLRQYRNLKICGLMTVAPNVQNPEENRAVFRRLRELSIDIKSKKVDNVSMNVLSMGMTGDYRVAIQEGATLIRVGTGIFGAREIGEERQ</sequence>
<dbReference type="NCBIfam" id="TIGR00044">
    <property type="entry name" value="YggS family pyridoxal phosphate-dependent enzyme"/>
    <property type="match status" value="1"/>
</dbReference>
<evidence type="ECO:0000256" key="4">
    <source>
        <dbReference type="RuleBase" id="RU004514"/>
    </source>
</evidence>
<comment type="cofactor">
    <cofactor evidence="3">
        <name>pyridoxal 5'-phosphate</name>
        <dbReference type="ChEBI" id="CHEBI:597326"/>
    </cofactor>
</comment>
<dbReference type="InterPro" id="IPR011078">
    <property type="entry name" value="PyrdxlP_homeostasis"/>
</dbReference>
<organism evidence="6 7">
    <name type="scientific">Moryella indoligenes</name>
    <dbReference type="NCBI Taxonomy" id="371674"/>
    <lineage>
        <taxon>Bacteria</taxon>
        <taxon>Bacillati</taxon>
        <taxon>Bacillota</taxon>
        <taxon>Clostridia</taxon>
        <taxon>Lachnospirales</taxon>
        <taxon>Lachnospiraceae</taxon>
        <taxon>Moryella</taxon>
    </lineage>
</organism>
<dbReference type="AlphaFoldDB" id="A0AAE3V9K1"/>
<dbReference type="InterPro" id="IPR001608">
    <property type="entry name" value="Ala_racemase_N"/>
</dbReference>